<organism evidence="13 14">
    <name type="scientific">Acetobacterium tundrae</name>
    <dbReference type="NCBI Taxonomy" id="132932"/>
    <lineage>
        <taxon>Bacteria</taxon>
        <taxon>Bacillati</taxon>
        <taxon>Bacillota</taxon>
        <taxon>Clostridia</taxon>
        <taxon>Eubacteriales</taxon>
        <taxon>Eubacteriaceae</taxon>
        <taxon>Acetobacterium</taxon>
    </lineage>
</organism>
<keyword evidence="8" id="KW-0472">Membrane</keyword>
<dbReference type="InterPro" id="IPR036097">
    <property type="entry name" value="HisK_dim/P_sf"/>
</dbReference>
<dbReference type="InterPro" id="IPR004358">
    <property type="entry name" value="Sig_transdc_His_kin-like_C"/>
</dbReference>
<proteinExistence type="predicted"/>
<dbReference type="PANTHER" id="PTHR42878">
    <property type="entry name" value="TWO-COMPONENT HISTIDINE KINASE"/>
    <property type="match status" value="1"/>
</dbReference>
<dbReference type="SUPFAM" id="SSF47384">
    <property type="entry name" value="Homodimeric domain of signal transducing histidine kinase"/>
    <property type="match status" value="1"/>
</dbReference>
<dbReference type="CDD" id="cd00082">
    <property type="entry name" value="HisKA"/>
    <property type="match status" value="1"/>
</dbReference>
<comment type="caution">
    <text evidence="13">The sequence shown here is derived from an EMBL/GenBank/DDBJ whole genome shotgun (WGS) entry which is preliminary data.</text>
</comment>
<dbReference type="InterPro" id="IPR003661">
    <property type="entry name" value="HisK_dim/P_dom"/>
</dbReference>
<dbReference type="RefSeq" id="WP_148603170.1">
    <property type="nucleotide sequence ID" value="NZ_RXYB01000006.1"/>
</dbReference>
<dbReference type="PANTHER" id="PTHR42878:SF15">
    <property type="entry name" value="BACTERIOPHYTOCHROME"/>
    <property type="match status" value="1"/>
</dbReference>
<dbReference type="CDD" id="cd00130">
    <property type="entry name" value="PAS"/>
    <property type="match status" value="1"/>
</dbReference>
<dbReference type="Gene3D" id="3.30.450.20">
    <property type="entry name" value="PAS domain"/>
    <property type="match status" value="1"/>
</dbReference>
<dbReference type="Proteomes" id="UP000653358">
    <property type="component" value="Unassembled WGS sequence"/>
</dbReference>
<dbReference type="Pfam" id="PF02518">
    <property type="entry name" value="HATPase_c"/>
    <property type="match status" value="1"/>
</dbReference>
<dbReference type="SUPFAM" id="SSF55785">
    <property type="entry name" value="PYP-like sensor domain (PAS domain)"/>
    <property type="match status" value="1"/>
</dbReference>
<evidence type="ECO:0000313" key="13">
    <source>
        <dbReference type="EMBL" id="MBC3796934.1"/>
    </source>
</evidence>
<dbReference type="Pfam" id="PF00512">
    <property type="entry name" value="HisKA"/>
    <property type="match status" value="1"/>
</dbReference>
<evidence type="ECO:0000256" key="1">
    <source>
        <dbReference type="ARBA" id="ARBA00000085"/>
    </source>
</evidence>
<feature type="domain" description="PAS" evidence="11">
    <location>
        <begin position="52"/>
        <end position="97"/>
    </location>
</feature>
<comment type="subcellular location">
    <subcellularLocation>
        <location evidence="2">Membrane</location>
    </subcellularLocation>
</comment>
<reference evidence="13 14" key="1">
    <citation type="journal article" date="2020" name="mSystems">
        <title>Defining Genomic and Predicted Metabolic Features of the Acetobacterium Genus.</title>
        <authorList>
            <person name="Ross D.E."/>
            <person name="Marshall C.W."/>
            <person name="Gulliver D."/>
            <person name="May H.D."/>
            <person name="Norman R.S."/>
        </authorList>
    </citation>
    <scope>NUCLEOTIDE SEQUENCE [LARGE SCALE GENOMIC DNA]</scope>
    <source>
        <strain evidence="13 14">DSM 9173</strain>
    </source>
</reference>
<feature type="coiled-coil region" evidence="9">
    <location>
        <begin position="296"/>
        <end position="334"/>
    </location>
</feature>
<evidence type="ECO:0000259" key="10">
    <source>
        <dbReference type="PROSITE" id="PS50109"/>
    </source>
</evidence>
<evidence type="ECO:0000256" key="2">
    <source>
        <dbReference type="ARBA" id="ARBA00004370"/>
    </source>
</evidence>
<keyword evidence="9" id="KW-0175">Coiled coil</keyword>
<dbReference type="Gene3D" id="3.30.565.10">
    <property type="entry name" value="Histidine kinase-like ATPase, C-terminal domain"/>
    <property type="match status" value="1"/>
</dbReference>
<dbReference type="PROSITE" id="PS50113">
    <property type="entry name" value="PAC"/>
    <property type="match status" value="1"/>
</dbReference>
<accession>A0ABR6WKF8</accession>
<sequence>MNNKFCNPTNNEITQKSIDPEIKGNEEKEKWTAALIIAKELAEEKNTEIIKELNYYRNFFEISLDLFVTIGLDGIIADVNTATENALGLPRKKLIGKEFSTYVIESHKAQAGHQQIIREGAIVDHELNLKHINGTTTPFLFNASLYKDNEGKIIGVFAAGSDITTTRKAEDDLIHLKNNFTQLVKQRAEELIIVNEELAFQNEEKDKRAAELIIADKELAFQSEEKADRAAELIIADRELAFQSEEKADRAAELIIANKELAFQSEEKADRAAELIIANKELAFQNKEKDKRAAELVNANKKLAFQKDKIEEFNNQLEFRVMERTAELESLNKELEAFSYSISHDLKAPLRHIAGYVSLLLKKYGNLFPKEGEHYLDMISFSVENMGELIEGLLHLSRSSRIDMNKRFLNMNEIVDTLIQPVKEQEIDRKIEFKIEPMPLAFGDLEMMRSVWANLIENAVKFTRKKDLTKIVIGATENENEIIYYIKDNGVGFDMNYASKLFTVFQRLHLRKDYEGTGIGLATVQRVITRHGGKIWAESKVGEGATFYFSLINRKESEKTWN</sequence>
<protein>
    <recommendedName>
        <fullName evidence="3">histidine kinase</fullName>
        <ecNumber evidence="3">2.7.13.3</ecNumber>
    </recommendedName>
</protein>
<dbReference type="Gene3D" id="1.10.287.130">
    <property type="match status" value="1"/>
</dbReference>
<dbReference type="PRINTS" id="PR00344">
    <property type="entry name" value="BCTRLSENSOR"/>
</dbReference>
<evidence type="ECO:0000259" key="11">
    <source>
        <dbReference type="PROSITE" id="PS50112"/>
    </source>
</evidence>
<evidence type="ECO:0000256" key="5">
    <source>
        <dbReference type="ARBA" id="ARBA00022679"/>
    </source>
</evidence>
<evidence type="ECO:0000259" key="12">
    <source>
        <dbReference type="PROSITE" id="PS50113"/>
    </source>
</evidence>
<dbReference type="InterPro" id="IPR003594">
    <property type="entry name" value="HATPase_dom"/>
</dbReference>
<dbReference type="PROSITE" id="PS50112">
    <property type="entry name" value="PAS"/>
    <property type="match status" value="1"/>
</dbReference>
<dbReference type="EC" id="2.7.13.3" evidence="3"/>
<keyword evidence="14" id="KW-1185">Reference proteome</keyword>
<evidence type="ECO:0000256" key="6">
    <source>
        <dbReference type="ARBA" id="ARBA00022777"/>
    </source>
</evidence>
<dbReference type="InterPro" id="IPR005467">
    <property type="entry name" value="His_kinase_dom"/>
</dbReference>
<dbReference type="SMART" id="SM00387">
    <property type="entry name" value="HATPase_c"/>
    <property type="match status" value="1"/>
</dbReference>
<evidence type="ECO:0000256" key="8">
    <source>
        <dbReference type="ARBA" id="ARBA00023136"/>
    </source>
</evidence>
<dbReference type="InterPro" id="IPR035965">
    <property type="entry name" value="PAS-like_dom_sf"/>
</dbReference>
<dbReference type="SUPFAM" id="SSF55874">
    <property type="entry name" value="ATPase domain of HSP90 chaperone/DNA topoisomerase II/histidine kinase"/>
    <property type="match status" value="1"/>
</dbReference>
<evidence type="ECO:0000256" key="7">
    <source>
        <dbReference type="ARBA" id="ARBA00023012"/>
    </source>
</evidence>
<feature type="domain" description="PAC" evidence="12">
    <location>
        <begin position="123"/>
        <end position="175"/>
    </location>
</feature>
<feature type="domain" description="Histidine kinase" evidence="10">
    <location>
        <begin position="341"/>
        <end position="555"/>
    </location>
</feature>
<evidence type="ECO:0000256" key="4">
    <source>
        <dbReference type="ARBA" id="ARBA00022553"/>
    </source>
</evidence>
<gene>
    <name evidence="13" type="ORF">GH807_07720</name>
</gene>
<dbReference type="InterPro" id="IPR000014">
    <property type="entry name" value="PAS"/>
</dbReference>
<evidence type="ECO:0000256" key="3">
    <source>
        <dbReference type="ARBA" id="ARBA00012438"/>
    </source>
</evidence>
<name>A0ABR6WKF8_9FIRM</name>
<comment type="catalytic activity">
    <reaction evidence="1">
        <text>ATP + protein L-histidine = ADP + protein N-phospho-L-histidine.</text>
        <dbReference type="EC" id="2.7.13.3"/>
    </reaction>
</comment>
<dbReference type="EMBL" id="WJBB01000007">
    <property type="protein sequence ID" value="MBC3796934.1"/>
    <property type="molecule type" value="Genomic_DNA"/>
</dbReference>
<keyword evidence="7" id="KW-0902">Two-component regulatory system</keyword>
<keyword evidence="6" id="KW-0418">Kinase</keyword>
<dbReference type="InterPro" id="IPR036890">
    <property type="entry name" value="HATPase_C_sf"/>
</dbReference>
<dbReference type="InterPro" id="IPR000700">
    <property type="entry name" value="PAS-assoc_C"/>
</dbReference>
<dbReference type="InterPro" id="IPR050351">
    <property type="entry name" value="BphY/WalK/GraS-like"/>
</dbReference>
<keyword evidence="4" id="KW-0597">Phosphoprotein</keyword>
<dbReference type="PROSITE" id="PS50109">
    <property type="entry name" value="HIS_KIN"/>
    <property type="match status" value="1"/>
</dbReference>
<evidence type="ECO:0000313" key="14">
    <source>
        <dbReference type="Proteomes" id="UP000653358"/>
    </source>
</evidence>
<dbReference type="NCBIfam" id="TIGR00229">
    <property type="entry name" value="sensory_box"/>
    <property type="match status" value="1"/>
</dbReference>
<dbReference type="Pfam" id="PF08448">
    <property type="entry name" value="PAS_4"/>
    <property type="match status" value="1"/>
</dbReference>
<evidence type="ECO:0000256" key="9">
    <source>
        <dbReference type="SAM" id="Coils"/>
    </source>
</evidence>
<dbReference type="SMART" id="SM00388">
    <property type="entry name" value="HisKA"/>
    <property type="match status" value="1"/>
</dbReference>
<keyword evidence="5" id="KW-0808">Transferase</keyword>
<dbReference type="InterPro" id="IPR013656">
    <property type="entry name" value="PAS_4"/>
</dbReference>